<comment type="caution">
    <text evidence="1">The sequence shown here is derived from an EMBL/GenBank/DDBJ whole genome shotgun (WGS) entry which is preliminary data.</text>
</comment>
<evidence type="ECO:0000313" key="1">
    <source>
        <dbReference type="EMBL" id="GAE15730.1"/>
    </source>
</evidence>
<sequence length="111" mass="11504">MELNEFVKSVIVNIYDGISDAKKVTGKSVLPSGGIVSDGIPYVKNAPGPSANATMISNLEFEVSLTDGVKDGTHGGIGVLLGALTIGAKGDSETQQTSLSKIKFNIPIELK</sequence>
<protein>
    <submittedName>
        <fullName evidence="1">Uncharacterized protein</fullName>
    </submittedName>
</protein>
<dbReference type="AlphaFoldDB" id="W4P7L9"/>
<reference evidence="1 2" key="1">
    <citation type="journal article" date="2014" name="Genome Announc.">
        <title>Draft Genome Sequences of Three Strains of Bacteroides pyogenes Isolated from a Cat and Swine.</title>
        <authorList>
            <person name="Sakamoto M."/>
            <person name="Oshima K."/>
            <person name="Suda W."/>
            <person name="Kitamura K."/>
            <person name="Iida T."/>
            <person name="Hattori M."/>
            <person name="Ohkuma M."/>
        </authorList>
    </citation>
    <scope>NUCLEOTIDE SEQUENCE [LARGE SCALE GENOMIC DNA]</scope>
    <source>
        <strain evidence="1 2">JCM 6292</strain>
    </source>
</reference>
<accession>W4P7L9</accession>
<proteinExistence type="predicted"/>
<organism evidence="1 2">
    <name type="scientific">Bacteroides pyogenes JCM 6292</name>
    <dbReference type="NCBI Taxonomy" id="1235809"/>
    <lineage>
        <taxon>Bacteria</taxon>
        <taxon>Pseudomonadati</taxon>
        <taxon>Bacteroidota</taxon>
        <taxon>Bacteroidia</taxon>
        <taxon>Bacteroidales</taxon>
        <taxon>Bacteroidaceae</taxon>
        <taxon>Bacteroides</taxon>
    </lineage>
</organism>
<dbReference type="EMBL" id="BAIQ01000021">
    <property type="protein sequence ID" value="GAE15730.1"/>
    <property type="molecule type" value="Genomic_DNA"/>
</dbReference>
<name>W4P7L9_9BACE</name>
<evidence type="ECO:0000313" key="2">
    <source>
        <dbReference type="Proteomes" id="UP000018861"/>
    </source>
</evidence>
<gene>
    <name evidence="1" type="ORF">JCM6292_2053</name>
</gene>
<dbReference type="Proteomes" id="UP000018861">
    <property type="component" value="Unassembled WGS sequence"/>
</dbReference>